<dbReference type="Proteomes" id="UP001166021">
    <property type="component" value="Unassembled WGS sequence"/>
</dbReference>
<dbReference type="Gene3D" id="2.60.40.10">
    <property type="entry name" value="Immunoglobulins"/>
    <property type="match status" value="1"/>
</dbReference>
<evidence type="ECO:0008006" key="3">
    <source>
        <dbReference type="Google" id="ProtNLM"/>
    </source>
</evidence>
<dbReference type="InterPro" id="IPR036116">
    <property type="entry name" value="FN3_sf"/>
</dbReference>
<dbReference type="PROSITE" id="PS51257">
    <property type="entry name" value="PROKAR_LIPOPROTEIN"/>
    <property type="match status" value="1"/>
</dbReference>
<keyword evidence="2" id="KW-1185">Reference proteome</keyword>
<dbReference type="SUPFAM" id="SSF49265">
    <property type="entry name" value="Fibronectin type III"/>
    <property type="match status" value="1"/>
</dbReference>
<evidence type="ECO:0000313" key="2">
    <source>
        <dbReference type="Proteomes" id="UP001166021"/>
    </source>
</evidence>
<proteinExistence type="predicted"/>
<dbReference type="EMBL" id="JABTCF010000002">
    <property type="protein sequence ID" value="MBD0777129.1"/>
    <property type="molecule type" value="Genomic_DNA"/>
</dbReference>
<evidence type="ECO:0000313" key="1">
    <source>
        <dbReference type="EMBL" id="MBD0777129.1"/>
    </source>
</evidence>
<organism evidence="1 2">
    <name type="scientific">Maribacter aquimaris</name>
    <dbReference type="NCBI Taxonomy" id="2737171"/>
    <lineage>
        <taxon>Bacteria</taxon>
        <taxon>Pseudomonadati</taxon>
        <taxon>Bacteroidota</taxon>
        <taxon>Flavobacteriia</taxon>
        <taxon>Flavobacteriales</taxon>
        <taxon>Flavobacteriaceae</taxon>
        <taxon>Maribacter</taxon>
    </lineage>
</organism>
<protein>
    <recommendedName>
        <fullName evidence="3">Fibronectin type-III domain-containing protein</fullName>
    </recommendedName>
</protein>
<gene>
    <name evidence="1" type="ORF">HPE56_04915</name>
</gene>
<comment type="caution">
    <text evidence="1">The sequence shown here is derived from an EMBL/GenBank/DDBJ whole genome shotgun (WGS) entry which is preliminary data.</text>
</comment>
<dbReference type="InterPro" id="IPR013783">
    <property type="entry name" value="Ig-like_fold"/>
</dbReference>
<name>A0ABR7UX45_9FLAO</name>
<reference evidence="1" key="1">
    <citation type="submission" date="2020-05" db="EMBL/GenBank/DDBJ databases">
        <title>The draft genome sequence of Maribacter sp. ANRC-HE7.</title>
        <authorList>
            <person name="Mu L."/>
        </authorList>
    </citation>
    <scope>NUCLEOTIDE SEQUENCE</scope>
    <source>
        <strain evidence="1">ANRC-HE7</strain>
    </source>
</reference>
<sequence>MKTVKYILPVILIGILISCGGDGNDDNPDPVIVSPPEAATLIFPENNTECIEGTIISDTESSVTFLWNASENTDSYTVNLRNLDTNTSQNLSASTNELVITLMRGTPYSWSVTSKADDTDETAESNLWKFYNAGPAVENYAPFPADVIYPTMGSSIDAGSITLSWEGSDVDNDIDSYDIYIDENNPPSTLLGNTTSSGIDFEAISGKVYYWKVTTKDASGNSSNSEIFQFKVN</sequence>
<accession>A0ABR7UX45</accession>